<dbReference type="Proteomes" id="UP001066276">
    <property type="component" value="Chromosome 3_2"/>
</dbReference>
<sequence>MPHGNREECPLLQPTCTTDVGEVTRETRAAVRGAALEKENVVYNEAAPTADKLGASRLENVHIFNGQVASLPLMLRAPPAAVCTPAKERSSMEWPRQAGGPSPTPTETTVRPGNLQKPCSPLGRSQCRGLQQTCRLPAYGHGTISA</sequence>
<protein>
    <submittedName>
        <fullName evidence="2">Uncharacterized protein</fullName>
    </submittedName>
</protein>
<evidence type="ECO:0000313" key="3">
    <source>
        <dbReference type="Proteomes" id="UP001066276"/>
    </source>
</evidence>
<comment type="caution">
    <text evidence="2">The sequence shown here is derived from an EMBL/GenBank/DDBJ whole genome shotgun (WGS) entry which is preliminary data.</text>
</comment>
<reference evidence="2" key="1">
    <citation type="journal article" date="2022" name="bioRxiv">
        <title>Sequencing and chromosome-scale assembly of the giantPleurodeles waltlgenome.</title>
        <authorList>
            <person name="Brown T."/>
            <person name="Elewa A."/>
            <person name="Iarovenko S."/>
            <person name="Subramanian E."/>
            <person name="Araus A.J."/>
            <person name="Petzold A."/>
            <person name="Susuki M."/>
            <person name="Suzuki K.-i.T."/>
            <person name="Hayashi T."/>
            <person name="Toyoda A."/>
            <person name="Oliveira C."/>
            <person name="Osipova E."/>
            <person name="Leigh N.D."/>
            <person name="Simon A."/>
            <person name="Yun M.H."/>
        </authorList>
    </citation>
    <scope>NUCLEOTIDE SEQUENCE</scope>
    <source>
        <strain evidence="2">20211129_DDA</strain>
        <tissue evidence="2">Liver</tissue>
    </source>
</reference>
<accession>A0AAV7TPH9</accession>
<dbReference type="AlphaFoldDB" id="A0AAV7TPH9"/>
<evidence type="ECO:0000256" key="1">
    <source>
        <dbReference type="SAM" id="MobiDB-lite"/>
    </source>
</evidence>
<dbReference type="EMBL" id="JANPWB010000006">
    <property type="protein sequence ID" value="KAJ1178340.1"/>
    <property type="molecule type" value="Genomic_DNA"/>
</dbReference>
<feature type="region of interest" description="Disordered" evidence="1">
    <location>
        <begin position="84"/>
        <end position="122"/>
    </location>
</feature>
<proteinExistence type="predicted"/>
<name>A0AAV7TPH9_PLEWA</name>
<gene>
    <name evidence="2" type="ORF">NDU88_003586</name>
</gene>
<keyword evidence="3" id="KW-1185">Reference proteome</keyword>
<evidence type="ECO:0000313" key="2">
    <source>
        <dbReference type="EMBL" id="KAJ1178340.1"/>
    </source>
</evidence>
<organism evidence="2 3">
    <name type="scientific">Pleurodeles waltl</name>
    <name type="common">Iberian ribbed newt</name>
    <dbReference type="NCBI Taxonomy" id="8319"/>
    <lineage>
        <taxon>Eukaryota</taxon>
        <taxon>Metazoa</taxon>
        <taxon>Chordata</taxon>
        <taxon>Craniata</taxon>
        <taxon>Vertebrata</taxon>
        <taxon>Euteleostomi</taxon>
        <taxon>Amphibia</taxon>
        <taxon>Batrachia</taxon>
        <taxon>Caudata</taxon>
        <taxon>Salamandroidea</taxon>
        <taxon>Salamandridae</taxon>
        <taxon>Pleurodelinae</taxon>
        <taxon>Pleurodeles</taxon>
    </lineage>
</organism>